<name>A0A1N7F630_9GAMM</name>
<evidence type="ECO:0000256" key="5">
    <source>
        <dbReference type="ARBA" id="ARBA00023136"/>
    </source>
</evidence>
<sequence length="132" mass="15030">MTSPAKRSKQDHVYRLQYRQIWAVLASIIMGFVISWWQQDAGFLVAKGMAAGSMLAYIAQYAFTHLAYRTTGSRHARQIMLNTYLAMATKWLIVIAGFVLIFTKLAPINAFATLFGYIIMQVVQFWSLSLLK</sequence>
<keyword evidence="8" id="KW-1185">Reference proteome</keyword>
<accession>A0A1N7F630</accession>
<feature type="transmembrane region" description="Helical" evidence="6">
    <location>
        <begin position="44"/>
        <end position="63"/>
    </location>
</feature>
<evidence type="ECO:0000256" key="2">
    <source>
        <dbReference type="ARBA" id="ARBA00022475"/>
    </source>
</evidence>
<reference evidence="8" key="1">
    <citation type="submission" date="2017-01" db="EMBL/GenBank/DDBJ databases">
        <authorList>
            <person name="Varghese N."/>
            <person name="Submissions S."/>
        </authorList>
    </citation>
    <scope>NUCLEOTIDE SEQUENCE [LARGE SCALE GENOMIC DNA]</scope>
    <source>
        <strain evidence="8">DSM 21768</strain>
    </source>
</reference>
<feature type="transmembrane region" description="Helical" evidence="6">
    <location>
        <begin position="84"/>
        <end position="102"/>
    </location>
</feature>
<dbReference type="Pfam" id="PF03899">
    <property type="entry name" value="ATP-synt_I"/>
    <property type="match status" value="1"/>
</dbReference>
<keyword evidence="5 6" id="KW-0472">Membrane</keyword>
<keyword evidence="2" id="KW-1003">Cell membrane</keyword>
<gene>
    <name evidence="7" type="ORF">SAMN02745664_11019</name>
</gene>
<dbReference type="GO" id="GO:0005886">
    <property type="term" value="C:plasma membrane"/>
    <property type="evidence" value="ECO:0007669"/>
    <property type="project" value="UniProtKB-SubCell"/>
</dbReference>
<dbReference type="STRING" id="34061.B0189_05105"/>
<dbReference type="RefSeq" id="WP_076555465.1">
    <property type="nucleotide sequence ID" value="NZ_FTNU01000010.1"/>
</dbReference>
<dbReference type="AlphaFoldDB" id="A0A1N7F630"/>
<feature type="transmembrane region" description="Helical" evidence="6">
    <location>
        <begin position="21"/>
        <end position="38"/>
    </location>
</feature>
<dbReference type="InterPro" id="IPR005598">
    <property type="entry name" value="ATP_synth_I"/>
</dbReference>
<evidence type="ECO:0000313" key="7">
    <source>
        <dbReference type="EMBL" id="SIR95764.1"/>
    </source>
</evidence>
<evidence type="ECO:0000256" key="3">
    <source>
        <dbReference type="ARBA" id="ARBA00022692"/>
    </source>
</evidence>
<dbReference type="Proteomes" id="UP000187495">
    <property type="component" value="Unassembled WGS sequence"/>
</dbReference>
<evidence type="ECO:0000256" key="1">
    <source>
        <dbReference type="ARBA" id="ARBA00004651"/>
    </source>
</evidence>
<protein>
    <submittedName>
        <fullName evidence="7">ATP synthase protein I</fullName>
    </submittedName>
</protein>
<comment type="subcellular location">
    <subcellularLocation>
        <location evidence="1">Cell membrane</location>
        <topology evidence="1">Multi-pass membrane protein</topology>
    </subcellularLocation>
</comment>
<proteinExistence type="predicted"/>
<keyword evidence="4 6" id="KW-1133">Transmembrane helix</keyword>
<evidence type="ECO:0000313" key="8">
    <source>
        <dbReference type="Proteomes" id="UP000187495"/>
    </source>
</evidence>
<dbReference type="EMBL" id="FTNU01000010">
    <property type="protein sequence ID" value="SIR95764.1"/>
    <property type="molecule type" value="Genomic_DNA"/>
</dbReference>
<keyword evidence="3 6" id="KW-0812">Transmembrane</keyword>
<feature type="transmembrane region" description="Helical" evidence="6">
    <location>
        <begin position="108"/>
        <end position="131"/>
    </location>
</feature>
<evidence type="ECO:0000256" key="6">
    <source>
        <dbReference type="SAM" id="Phobius"/>
    </source>
</evidence>
<evidence type="ECO:0000256" key="4">
    <source>
        <dbReference type="ARBA" id="ARBA00022989"/>
    </source>
</evidence>
<organism evidence="7 8">
    <name type="scientific">Moraxella cuniculi DSM 21768</name>
    <dbReference type="NCBI Taxonomy" id="1122245"/>
    <lineage>
        <taxon>Bacteria</taxon>
        <taxon>Pseudomonadati</taxon>
        <taxon>Pseudomonadota</taxon>
        <taxon>Gammaproteobacteria</taxon>
        <taxon>Moraxellales</taxon>
        <taxon>Moraxellaceae</taxon>
        <taxon>Moraxella</taxon>
    </lineage>
</organism>